<gene>
    <name evidence="2" type="ORF">DSPE1174_LOCUS33237</name>
</gene>
<evidence type="ECO:0000259" key="1">
    <source>
        <dbReference type="Pfam" id="PF02887"/>
    </source>
</evidence>
<feature type="domain" description="Pyruvate kinase C-terminal" evidence="1">
    <location>
        <begin position="39"/>
        <end position="153"/>
    </location>
</feature>
<sequence length="171" mass="18758">MRAITSEADSLKAQFSHADVVTSYQNQGNPLDLDRQSLESVASAAIRTASDLKAKIIICITEEGSTARAIAKMRPNMPVLTFCGSAAVARQLQFHRALYPMLMPDWSIEENWAHITSKRSGEIRAEALRTAQEAGWVKAGDQVVIMDTKQGSSTGKHQFRTNLLVLTIGQD</sequence>
<dbReference type="Pfam" id="PF02887">
    <property type="entry name" value="PK_C"/>
    <property type="match status" value="1"/>
</dbReference>
<dbReference type="InterPro" id="IPR001697">
    <property type="entry name" value="Pyr_Knase"/>
</dbReference>
<dbReference type="InterPro" id="IPR036918">
    <property type="entry name" value="Pyrv_Knase_C_sf"/>
</dbReference>
<reference evidence="2" key="1">
    <citation type="submission" date="2021-01" db="EMBL/GenBank/DDBJ databases">
        <authorList>
            <person name="Corre E."/>
            <person name="Pelletier E."/>
            <person name="Niang G."/>
            <person name="Scheremetjew M."/>
            <person name="Finn R."/>
            <person name="Kale V."/>
            <person name="Holt S."/>
            <person name="Cochrane G."/>
            <person name="Meng A."/>
            <person name="Brown T."/>
            <person name="Cohen L."/>
        </authorList>
    </citation>
    <scope>NUCLEOTIDE SEQUENCE</scope>
    <source>
        <strain evidence="2">CCMP1381</strain>
    </source>
</reference>
<dbReference type="PANTHER" id="PTHR11817">
    <property type="entry name" value="PYRUVATE KINASE"/>
    <property type="match status" value="1"/>
</dbReference>
<proteinExistence type="predicted"/>
<dbReference type="GO" id="GO:0004743">
    <property type="term" value="F:pyruvate kinase activity"/>
    <property type="evidence" value="ECO:0007669"/>
    <property type="project" value="InterPro"/>
</dbReference>
<dbReference type="GO" id="GO:0000287">
    <property type="term" value="F:magnesium ion binding"/>
    <property type="evidence" value="ECO:0007669"/>
    <property type="project" value="InterPro"/>
</dbReference>
<dbReference type="InterPro" id="IPR015795">
    <property type="entry name" value="Pyrv_Knase_C"/>
</dbReference>
<dbReference type="AlphaFoldDB" id="A0A7S2MRG2"/>
<dbReference type="Gene3D" id="3.40.1380.20">
    <property type="entry name" value="Pyruvate kinase, C-terminal domain"/>
    <property type="match status" value="1"/>
</dbReference>
<organism evidence="2">
    <name type="scientific">Octactis speculum</name>
    <dbReference type="NCBI Taxonomy" id="3111310"/>
    <lineage>
        <taxon>Eukaryota</taxon>
        <taxon>Sar</taxon>
        <taxon>Stramenopiles</taxon>
        <taxon>Ochrophyta</taxon>
        <taxon>Dictyochophyceae</taxon>
        <taxon>Dictyochales</taxon>
        <taxon>Dictyochaceae</taxon>
        <taxon>Octactis</taxon>
    </lineage>
</organism>
<accession>A0A7S2MRG2</accession>
<protein>
    <recommendedName>
        <fullName evidence="1">Pyruvate kinase C-terminal domain-containing protein</fullName>
    </recommendedName>
</protein>
<dbReference type="SUPFAM" id="SSF52935">
    <property type="entry name" value="PK C-terminal domain-like"/>
    <property type="match status" value="1"/>
</dbReference>
<evidence type="ECO:0000313" key="2">
    <source>
        <dbReference type="EMBL" id="CAD9497915.1"/>
    </source>
</evidence>
<dbReference type="GO" id="GO:0030955">
    <property type="term" value="F:potassium ion binding"/>
    <property type="evidence" value="ECO:0007669"/>
    <property type="project" value="InterPro"/>
</dbReference>
<dbReference type="EMBL" id="HBGS01063771">
    <property type="protein sequence ID" value="CAD9497915.1"/>
    <property type="molecule type" value="Transcribed_RNA"/>
</dbReference>
<name>A0A7S2MRG2_9STRA</name>